<accession>A0A4Y8CBE3</accession>
<dbReference type="AlphaFoldDB" id="A0A4Y8CBE3"/>
<protein>
    <submittedName>
        <fullName evidence="2">Uncharacterized protein</fullName>
    </submittedName>
</protein>
<evidence type="ECO:0000313" key="3">
    <source>
        <dbReference type="Proteomes" id="UP000297299"/>
    </source>
</evidence>
<dbReference type="EMBL" id="PHWZ01001567">
    <property type="protein sequence ID" value="TEY22517.1"/>
    <property type="molecule type" value="Genomic_DNA"/>
</dbReference>
<comment type="caution">
    <text evidence="2">The sequence shown here is derived from an EMBL/GenBank/DDBJ whole genome shotgun (WGS) entry which is preliminary data.</text>
</comment>
<organism evidence="2 3">
    <name type="scientific">Botryotinia calthae</name>
    <dbReference type="NCBI Taxonomy" id="38488"/>
    <lineage>
        <taxon>Eukaryota</taxon>
        <taxon>Fungi</taxon>
        <taxon>Dikarya</taxon>
        <taxon>Ascomycota</taxon>
        <taxon>Pezizomycotina</taxon>
        <taxon>Leotiomycetes</taxon>
        <taxon>Helotiales</taxon>
        <taxon>Sclerotiniaceae</taxon>
        <taxon>Botryotinia</taxon>
    </lineage>
</organism>
<proteinExistence type="predicted"/>
<evidence type="ECO:0000313" key="2">
    <source>
        <dbReference type="EMBL" id="TEY22517.1"/>
    </source>
</evidence>
<keyword evidence="3" id="KW-1185">Reference proteome</keyword>
<name>A0A4Y8CBE3_9HELO</name>
<feature type="region of interest" description="Disordered" evidence="1">
    <location>
        <begin position="1"/>
        <end position="23"/>
    </location>
</feature>
<reference evidence="2 3" key="1">
    <citation type="submission" date="2017-11" db="EMBL/GenBank/DDBJ databases">
        <title>Comparative genomics of Botrytis spp.</title>
        <authorList>
            <person name="Valero-Jimenez C.A."/>
            <person name="Tapia P."/>
            <person name="Veloso J."/>
            <person name="Silva-Moreno E."/>
            <person name="Staats M."/>
            <person name="Valdes J.H."/>
            <person name="Van Kan J.A.L."/>
        </authorList>
    </citation>
    <scope>NUCLEOTIDE SEQUENCE [LARGE SCALE GENOMIC DNA]</scope>
    <source>
        <strain evidence="2 3">MUCL2830</strain>
    </source>
</reference>
<dbReference type="OrthoDB" id="3541842at2759"/>
<gene>
    <name evidence="2" type="ORF">BOTCAL_1571g00010</name>
</gene>
<evidence type="ECO:0000256" key="1">
    <source>
        <dbReference type="SAM" id="MobiDB-lite"/>
    </source>
</evidence>
<dbReference type="Proteomes" id="UP000297299">
    <property type="component" value="Unassembled WGS sequence"/>
</dbReference>
<sequence>MASESSATAKGIEPQESSGTLRVVGTVLTSQTSTQTTISKVVRIEIKATVGVKLICWSGAPGSGTANITIDGPTNGKHKIDPRRLGGYRVEIR</sequence>